<dbReference type="InterPro" id="IPR003439">
    <property type="entry name" value="ABC_transporter-like_ATP-bd"/>
</dbReference>
<dbReference type="Pfam" id="PF00005">
    <property type="entry name" value="ABC_tran"/>
    <property type="match status" value="1"/>
</dbReference>
<protein>
    <submittedName>
        <fullName evidence="2">8854_t:CDS:1</fullName>
    </submittedName>
</protein>
<dbReference type="EMBL" id="CAJVPZ010094189">
    <property type="protein sequence ID" value="CAG8817348.1"/>
    <property type="molecule type" value="Genomic_DNA"/>
</dbReference>
<evidence type="ECO:0000313" key="3">
    <source>
        <dbReference type="Proteomes" id="UP000789396"/>
    </source>
</evidence>
<feature type="non-terminal residue" evidence="2">
    <location>
        <position position="1"/>
    </location>
</feature>
<organism evidence="2 3">
    <name type="scientific">Racocetra fulgida</name>
    <dbReference type="NCBI Taxonomy" id="60492"/>
    <lineage>
        <taxon>Eukaryota</taxon>
        <taxon>Fungi</taxon>
        <taxon>Fungi incertae sedis</taxon>
        <taxon>Mucoromycota</taxon>
        <taxon>Glomeromycotina</taxon>
        <taxon>Glomeromycetes</taxon>
        <taxon>Diversisporales</taxon>
        <taxon>Gigasporaceae</taxon>
        <taxon>Racocetra</taxon>
    </lineage>
</organism>
<dbReference type="InterPro" id="IPR027417">
    <property type="entry name" value="P-loop_NTPase"/>
</dbReference>
<dbReference type="InterPro" id="IPR039421">
    <property type="entry name" value="Type_1_exporter"/>
</dbReference>
<dbReference type="GO" id="GO:0016887">
    <property type="term" value="F:ATP hydrolysis activity"/>
    <property type="evidence" value="ECO:0007669"/>
    <property type="project" value="InterPro"/>
</dbReference>
<feature type="non-terminal residue" evidence="2">
    <location>
        <position position="110"/>
    </location>
</feature>
<evidence type="ECO:0000313" key="2">
    <source>
        <dbReference type="EMBL" id="CAG8817348.1"/>
    </source>
</evidence>
<dbReference type="PANTHER" id="PTHR24221">
    <property type="entry name" value="ATP-BINDING CASSETTE SUB-FAMILY B"/>
    <property type="match status" value="1"/>
</dbReference>
<dbReference type="GO" id="GO:0016020">
    <property type="term" value="C:membrane"/>
    <property type="evidence" value="ECO:0007669"/>
    <property type="project" value="TreeGrafter"/>
</dbReference>
<proteinExistence type="predicted"/>
<dbReference type="Gene3D" id="3.40.50.300">
    <property type="entry name" value="P-loop containing nucleotide triphosphate hydrolases"/>
    <property type="match status" value="1"/>
</dbReference>
<dbReference type="GO" id="GO:0005524">
    <property type="term" value="F:ATP binding"/>
    <property type="evidence" value="ECO:0007669"/>
    <property type="project" value="InterPro"/>
</dbReference>
<evidence type="ECO:0000259" key="1">
    <source>
        <dbReference type="Pfam" id="PF00005"/>
    </source>
</evidence>
<dbReference type="AlphaFoldDB" id="A0A9N9K9X2"/>
<gene>
    <name evidence="2" type="ORF">RFULGI_LOCUS19339</name>
</gene>
<reference evidence="2" key="1">
    <citation type="submission" date="2021-06" db="EMBL/GenBank/DDBJ databases">
        <authorList>
            <person name="Kallberg Y."/>
            <person name="Tangrot J."/>
            <person name="Rosling A."/>
        </authorList>
    </citation>
    <scope>NUCLEOTIDE SEQUENCE</scope>
    <source>
        <strain evidence="2">IN212</strain>
    </source>
</reference>
<accession>A0A9N9K9X2</accession>
<sequence>GSSGSGKSTIISLLERFYDPINGSILLDGVDIKNINIQSLRRQIGLVGQEPVLFAETIRVNIGWGGDPMESEPSLDDIIESCKKSNAHDFIDELPKKYDTIVGEKGSLLS</sequence>
<name>A0A9N9K9X2_9GLOM</name>
<keyword evidence="3" id="KW-1185">Reference proteome</keyword>
<dbReference type="PANTHER" id="PTHR24221:SF503">
    <property type="entry name" value="MITOCHONDRIAL POTASSIUM CHANNEL ATP-BINDING SUBUNIT"/>
    <property type="match status" value="1"/>
</dbReference>
<feature type="domain" description="ABC transporter" evidence="1">
    <location>
        <begin position="1"/>
        <end position="96"/>
    </location>
</feature>
<dbReference type="SUPFAM" id="SSF52540">
    <property type="entry name" value="P-loop containing nucleoside triphosphate hydrolases"/>
    <property type="match status" value="1"/>
</dbReference>
<dbReference type="GO" id="GO:0042626">
    <property type="term" value="F:ATPase-coupled transmembrane transporter activity"/>
    <property type="evidence" value="ECO:0007669"/>
    <property type="project" value="TreeGrafter"/>
</dbReference>
<dbReference type="OrthoDB" id="6500128at2759"/>
<dbReference type="Proteomes" id="UP000789396">
    <property type="component" value="Unassembled WGS sequence"/>
</dbReference>
<comment type="caution">
    <text evidence="2">The sequence shown here is derived from an EMBL/GenBank/DDBJ whole genome shotgun (WGS) entry which is preliminary data.</text>
</comment>